<reference evidence="6" key="1">
    <citation type="journal article" date="2013" name="Extremophiles">
        <title>Proteinivorax tanatarense gen. nov., sp. nov., an anaerobic, haloalkaliphilic, proteolytic bacterium isolated from a decaying algal bloom, and proposal of Proteinivoraceae fam. nov.</title>
        <authorList>
            <person name="Kevbrin V."/>
            <person name="Boltyanskaya Y."/>
            <person name="Zhilina T."/>
            <person name="Kolganova T."/>
            <person name="Lavrentjeva E."/>
            <person name="Kuznetsov B."/>
        </authorList>
    </citation>
    <scope>NUCLEOTIDE SEQUENCE</scope>
    <source>
        <strain evidence="6">Z-910T</strain>
    </source>
</reference>
<dbReference type="InterPro" id="IPR002711">
    <property type="entry name" value="HNH"/>
</dbReference>
<evidence type="ECO:0000256" key="1">
    <source>
        <dbReference type="ARBA" id="ARBA00022722"/>
    </source>
</evidence>
<dbReference type="GO" id="GO:0016787">
    <property type="term" value="F:hydrolase activity"/>
    <property type="evidence" value="ECO:0007669"/>
    <property type="project" value="UniProtKB-KW"/>
</dbReference>
<dbReference type="RefSeq" id="WP_350343240.1">
    <property type="nucleotide sequence ID" value="NZ_CP158367.1"/>
</dbReference>
<dbReference type="SMART" id="SM00507">
    <property type="entry name" value="HNHc"/>
    <property type="match status" value="1"/>
</dbReference>
<dbReference type="GO" id="GO:0003676">
    <property type="term" value="F:nucleic acid binding"/>
    <property type="evidence" value="ECO:0007669"/>
    <property type="project" value="InterPro"/>
</dbReference>
<dbReference type="EMBL" id="CP158367">
    <property type="protein sequence ID" value="XBX74488.1"/>
    <property type="molecule type" value="Genomic_DNA"/>
</dbReference>
<dbReference type="PANTHER" id="PTHR41286:SF1">
    <property type="entry name" value="HNH NUCLEASE YAJD-RELATED"/>
    <property type="match status" value="1"/>
</dbReference>
<gene>
    <name evidence="6" type="ORF">PRVXT_002532</name>
</gene>
<accession>A0AAU7VK32</accession>
<protein>
    <recommendedName>
        <fullName evidence="4">Putative HNH nuclease YajD</fullName>
    </recommendedName>
</protein>
<dbReference type="Pfam" id="PF01844">
    <property type="entry name" value="HNH"/>
    <property type="match status" value="1"/>
</dbReference>
<reference evidence="6" key="2">
    <citation type="submission" date="2024-06" db="EMBL/GenBank/DDBJ databases">
        <authorList>
            <person name="Petrova K.O."/>
            <person name="Toshchakov S.V."/>
            <person name="Boltjanskaja Y.V."/>
            <person name="Kevbrin V."/>
        </authorList>
    </citation>
    <scope>NUCLEOTIDE SEQUENCE</scope>
    <source>
        <strain evidence="6">Z-910T</strain>
    </source>
</reference>
<dbReference type="AlphaFoldDB" id="A0AAU7VK32"/>
<keyword evidence="2 6" id="KW-0378">Hydrolase</keyword>
<evidence type="ECO:0000313" key="6">
    <source>
        <dbReference type="EMBL" id="XBX74488.1"/>
    </source>
</evidence>
<dbReference type="CDD" id="cd00085">
    <property type="entry name" value="HNHc"/>
    <property type="match status" value="1"/>
</dbReference>
<evidence type="ECO:0000259" key="5">
    <source>
        <dbReference type="SMART" id="SM00507"/>
    </source>
</evidence>
<evidence type="ECO:0000256" key="2">
    <source>
        <dbReference type="ARBA" id="ARBA00022801"/>
    </source>
</evidence>
<feature type="domain" description="HNH nuclease" evidence="5">
    <location>
        <begin position="43"/>
        <end position="99"/>
    </location>
</feature>
<organism evidence="6">
    <name type="scientific">Proteinivorax tanatarense</name>
    <dbReference type="NCBI Taxonomy" id="1260629"/>
    <lineage>
        <taxon>Bacteria</taxon>
        <taxon>Bacillati</taxon>
        <taxon>Bacillota</taxon>
        <taxon>Clostridia</taxon>
        <taxon>Eubacteriales</taxon>
        <taxon>Proteinivoracaceae</taxon>
        <taxon>Proteinivorax</taxon>
    </lineage>
</organism>
<dbReference type="Gene3D" id="1.10.30.50">
    <property type="match status" value="1"/>
</dbReference>
<dbReference type="PANTHER" id="PTHR41286">
    <property type="entry name" value="HNH NUCLEASE YAJD-RELATED"/>
    <property type="match status" value="1"/>
</dbReference>
<proteinExistence type="inferred from homology"/>
<comment type="similarity">
    <text evidence="3">Belongs to the HNH nuclease family.</text>
</comment>
<dbReference type="InterPro" id="IPR003615">
    <property type="entry name" value="HNH_nuc"/>
</dbReference>
<evidence type="ECO:0000256" key="4">
    <source>
        <dbReference type="ARBA" id="ARBA00040194"/>
    </source>
</evidence>
<sequence>MPRKPKSPCKHPGCPNLTGKRYCDIHTDDRPSAAKRGYDSRWRKARARFLKVHPLCVRCNSEGKLIKATVVDHIIPHRGDELLFWDESNWQALCKRCHDRKTRNKDQYREYKY</sequence>
<evidence type="ECO:0000256" key="3">
    <source>
        <dbReference type="ARBA" id="ARBA00038412"/>
    </source>
</evidence>
<dbReference type="GO" id="GO:0004519">
    <property type="term" value="F:endonuclease activity"/>
    <property type="evidence" value="ECO:0007669"/>
    <property type="project" value="UniProtKB-KW"/>
</dbReference>
<name>A0AAU7VK32_9FIRM</name>
<keyword evidence="6" id="KW-0255">Endonuclease</keyword>
<dbReference type="GO" id="GO:0005829">
    <property type="term" value="C:cytosol"/>
    <property type="evidence" value="ECO:0007669"/>
    <property type="project" value="TreeGrafter"/>
</dbReference>
<dbReference type="GO" id="GO:0008270">
    <property type="term" value="F:zinc ion binding"/>
    <property type="evidence" value="ECO:0007669"/>
    <property type="project" value="InterPro"/>
</dbReference>
<keyword evidence="1" id="KW-0540">Nuclease</keyword>